<proteinExistence type="predicted"/>
<reference evidence="2" key="1">
    <citation type="journal article" date="2018" name="BMC Genomics">
        <title>Genomic insights into host adaptation between the wheat stripe rust pathogen (Puccinia striiformis f. sp. tritici) and the barley stripe rust pathogen (Puccinia striiformis f. sp. hordei).</title>
        <authorList>
            <person name="Xia C."/>
            <person name="Wang M."/>
            <person name="Yin C."/>
            <person name="Cornejo O.E."/>
            <person name="Hulbert S.H."/>
            <person name="Chen X."/>
        </authorList>
    </citation>
    <scope>NUCLEOTIDE SEQUENCE [LARGE SCALE GENOMIC DNA]</scope>
    <source>
        <strain evidence="2">93-210</strain>
    </source>
</reference>
<reference evidence="1 2" key="3">
    <citation type="journal article" date="2022" name="Microbiol. Spectr.">
        <title>Folding features and dynamics of 3D genome architecture in plant fungal pathogens.</title>
        <authorList>
            <person name="Xia C."/>
        </authorList>
    </citation>
    <scope>NUCLEOTIDE SEQUENCE [LARGE SCALE GENOMIC DNA]</scope>
    <source>
        <strain evidence="1 2">93-210</strain>
    </source>
</reference>
<sequence>MLAFQRHMAGTMGATQTNAPGAELDLYLEERSVMIVPDDNKHFDITGWWKANVTQYPLLSELAQILLMVPMTLVASESAFSTGGRVLDDH</sequence>
<evidence type="ECO:0000313" key="1">
    <source>
        <dbReference type="EMBL" id="KAI7938636.1"/>
    </source>
</evidence>
<dbReference type="EMBL" id="CM045879">
    <property type="protein sequence ID" value="KAI7938636.1"/>
    <property type="molecule type" value="Genomic_DNA"/>
</dbReference>
<gene>
    <name evidence="1" type="ORF">MJO28_014215</name>
</gene>
<dbReference type="Proteomes" id="UP001060170">
    <property type="component" value="Chromosome 15"/>
</dbReference>
<accession>A0ACC0DU54</accession>
<protein>
    <submittedName>
        <fullName evidence="1">Uncharacterized protein</fullName>
    </submittedName>
</protein>
<reference evidence="2" key="2">
    <citation type="journal article" date="2018" name="Mol. Plant Microbe Interact.">
        <title>Genome sequence resources for the wheat stripe rust pathogen (Puccinia striiformis f. sp. tritici) and the barley stripe rust pathogen (Puccinia striiformis f. sp. hordei).</title>
        <authorList>
            <person name="Xia C."/>
            <person name="Wang M."/>
            <person name="Yin C."/>
            <person name="Cornejo O.E."/>
            <person name="Hulbert S.H."/>
            <person name="Chen X."/>
        </authorList>
    </citation>
    <scope>NUCLEOTIDE SEQUENCE [LARGE SCALE GENOMIC DNA]</scope>
    <source>
        <strain evidence="2">93-210</strain>
    </source>
</reference>
<evidence type="ECO:0000313" key="2">
    <source>
        <dbReference type="Proteomes" id="UP001060170"/>
    </source>
</evidence>
<name>A0ACC0DU54_9BASI</name>
<comment type="caution">
    <text evidence="1">The sequence shown here is derived from an EMBL/GenBank/DDBJ whole genome shotgun (WGS) entry which is preliminary data.</text>
</comment>
<organism evidence="1 2">
    <name type="scientific">Puccinia striiformis f. sp. tritici</name>
    <dbReference type="NCBI Taxonomy" id="168172"/>
    <lineage>
        <taxon>Eukaryota</taxon>
        <taxon>Fungi</taxon>
        <taxon>Dikarya</taxon>
        <taxon>Basidiomycota</taxon>
        <taxon>Pucciniomycotina</taxon>
        <taxon>Pucciniomycetes</taxon>
        <taxon>Pucciniales</taxon>
        <taxon>Pucciniaceae</taxon>
        <taxon>Puccinia</taxon>
    </lineage>
</organism>
<keyword evidence="2" id="KW-1185">Reference proteome</keyword>